<evidence type="ECO:0000313" key="6">
    <source>
        <dbReference type="Proteomes" id="UP001314229"/>
    </source>
</evidence>
<dbReference type="GO" id="GO:0060271">
    <property type="term" value="P:cilium assembly"/>
    <property type="evidence" value="ECO:0007669"/>
    <property type="project" value="TreeGrafter"/>
</dbReference>
<dbReference type="InterPro" id="IPR026581">
    <property type="entry name" value="TCP10L/CENPJ"/>
</dbReference>
<feature type="region of interest" description="Disordered" evidence="3">
    <location>
        <begin position="1"/>
        <end position="22"/>
    </location>
</feature>
<dbReference type="GO" id="GO:0005813">
    <property type="term" value="C:centrosome"/>
    <property type="evidence" value="ECO:0007669"/>
    <property type="project" value="TreeGrafter"/>
</dbReference>
<protein>
    <submittedName>
        <fullName evidence="5">Uncharacterized protein si:ch211-140l13.3 isoform X2</fullName>
    </submittedName>
</protein>
<name>A0AAV1QG99_SCOSC</name>
<dbReference type="InterPro" id="IPR009852">
    <property type="entry name" value="CENPJ_C_dom"/>
</dbReference>
<reference evidence="5 6" key="1">
    <citation type="submission" date="2024-01" db="EMBL/GenBank/DDBJ databases">
        <authorList>
            <person name="Alioto T."/>
            <person name="Alioto T."/>
            <person name="Gomez Garrido J."/>
        </authorList>
    </citation>
    <scope>NUCLEOTIDE SEQUENCE [LARGE SCALE GENOMIC DNA]</scope>
</reference>
<keyword evidence="6" id="KW-1185">Reference proteome</keyword>
<evidence type="ECO:0000256" key="1">
    <source>
        <dbReference type="ARBA" id="ARBA00005627"/>
    </source>
</evidence>
<proteinExistence type="inferred from homology"/>
<feature type="compositionally biased region" description="Basic and acidic residues" evidence="3">
    <location>
        <begin position="212"/>
        <end position="227"/>
    </location>
</feature>
<evidence type="ECO:0000259" key="4">
    <source>
        <dbReference type="Pfam" id="PF07202"/>
    </source>
</evidence>
<dbReference type="Gene3D" id="2.60.450.20">
    <property type="match status" value="1"/>
</dbReference>
<keyword evidence="2" id="KW-0175">Coiled coil</keyword>
<accession>A0AAV1QG99</accession>
<feature type="region of interest" description="Disordered" evidence="3">
    <location>
        <begin position="240"/>
        <end position="319"/>
    </location>
</feature>
<sequence>MILALSPPRQAGSEVTSPTETRYFLQDRNTLKLSEQQQPQLGNKLLLFKDEAAQLESFQPLTSQPESSGEFETLQNVRSGLYDPETPEETRRGTQTQHEDLSHEKVDFNAPLQPRYYTPPVSSQAEMKAISTLERAEAELVHKVKGQVEVAASYKKMAASEHRWEPTMQHISHVWIPKYNNDTSPRRASRNQEVIVSVEAERVSSSEDDDVETKTHSHLRGSESRPSCWRREVKDCSSFLRIPPTSSSEDEDNSSSQCHQFPKLPPPPPPPSLSLGSHQLNPAEDDSPSQTDGLGGQKVLKQPRDLKPQKKNRLSSENKAARRWRGIHCQRAEQEDELERRHKERDCILCDREEAQVTRNQQSLSKLECEAMQALRRQLEALQQQFEHRETCWSVVEHQLETLSRENCELREKLTVRQQCCLVAGRCTAPTHTDTQEQLEEVEPLLSNTCSLTTVTKETKKEETKTVTFLNGDIKHILEDGKVVYYYAASQTTQTIYPSGLELLHFHNKQIEKRLPGGKREILFPDQTIKYLKPNGDEETIFPDGTVVHLSPSGEKMIDFPSGQREIHTSQYKRREFPDGTVKTVYTDGRQETIRGGRGRGSHCLTA</sequence>
<feature type="domain" description="Centromere protein J C-terminal" evidence="4">
    <location>
        <begin position="534"/>
        <end position="568"/>
    </location>
</feature>
<feature type="coiled-coil region" evidence="2">
    <location>
        <begin position="350"/>
        <end position="392"/>
    </location>
</feature>
<dbReference type="InterPro" id="IPR047002">
    <property type="entry name" value="Tcp10_C_sf"/>
</dbReference>
<organism evidence="5 6">
    <name type="scientific">Scomber scombrus</name>
    <name type="common">Atlantic mackerel</name>
    <name type="synonym">Scomber vernalis</name>
    <dbReference type="NCBI Taxonomy" id="13677"/>
    <lineage>
        <taxon>Eukaryota</taxon>
        <taxon>Metazoa</taxon>
        <taxon>Chordata</taxon>
        <taxon>Craniata</taxon>
        <taxon>Vertebrata</taxon>
        <taxon>Euteleostomi</taxon>
        <taxon>Actinopterygii</taxon>
        <taxon>Neopterygii</taxon>
        <taxon>Teleostei</taxon>
        <taxon>Neoteleostei</taxon>
        <taxon>Acanthomorphata</taxon>
        <taxon>Pelagiaria</taxon>
        <taxon>Scombriformes</taxon>
        <taxon>Scombridae</taxon>
        <taxon>Scomber</taxon>
    </lineage>
</organism>
<dbReference type="AlphaFoldDB" id="A0AAV1QG99"/>
<feature type="compositionally biased region" description="Pro residues" evidence="3">
    <location>
        <begin position="263"/>
        <end position="272"/>
    </location>
</feature>
<dbReference type="Pfam" id="PF07202">
    <property type="entry name" value="Tcp10_C"/>
    <property type="match status" value="2"/>
</dbReference>
<comment type="similarity">
    <text evidence="1">Belongs to the TCP10 family.</text>
</comment>
<dbReference type="GO" id="GO:0061511">
    <property type="term" value="P:centriole elongation"/>
    <property type="evidence" value="ECO:0007669"/>
    <property type="project" value="TreeGrafter"/>
</dbReference>
<feature type="compositionally biased region" description="Basic and acidic residues" evidence="3">
    <location>
        <begin position="302"/>
        <end position="319"/>
    </location>
</feature>
<feature type="compositionally biased region" description="Basic and acidic residues" evidence="3">
    <location>
        <begin position="88"/>
        <end position="105"/>
    </location>
</feature>
<feature type="region of interest" description="Disordered" evidence="3">
    <location>
        <begin position="199"/>
        <end position="227"/>
    </location>
</feature>
<feature type="domain" description="Centromere protein J C-terminal" evidence="4">
    <location>
        <begin position="571"/>
        <end position="593"/>
    </location>
</feature>
<gene>
    <name evidence="5" type="ORF">FSCOSCO3_A014919</name>
</gene>
<feature type="region of interest" description="Disordered" evidence="3">
    <location>
        <begin position="79"/>
        <end position="105"/>
    </location>
</feature>
<dbReference type="Proteomes" id="UP001314229">
    <property type="component" value="Unassembled WGS sequence"/>
</dbReference>
<evidence type="ECO:0000256" key="2">
    <source>
        <dbReference type="SAM" id="Coils"/>
    </source>
</evidence>
<evidence type="ECO:0000313" key="5">
    <source>
        <dbReference type="EMBL" id="CAK6982543.1"/>
    </source>
</evidence>
<comment type="caution">
    <text evidence="5">The sequence shown here is derived from an EMBL/GenBank/DDBJ whole genome shotgun (WGS) entry which is preliminary data.</text>
</comment>
<dbReference type="GO" id="GO:0015631">
    <property type="term" value="F:tubulin binding"/>
    <property type="evidence" value="ECO:0007669"/>
    <property type="project" value="TreeGrafter"/>
</dbReference>
<evidence type="ECO:0000256" key="3">
    <source>
        <dbReference type="SAM" id="MobiDB-lite"/>
    </source>
</evidence>
<dbReference type="GO" id="GO:0005814">
    <property type="term" value="C:centriole"/>
    <property type="evidence" value="ECO:0007669"/>
    <property type="project" value="TreeGrafter"/>
</dbReference>
<dbReference type="PANTHER" id="PTHR10331:SF6">
    <property type="entry name" value="SPINDLE ASSEMBLY ABNORMAL 4"/>
    <property type="match status" value="1"/>
</dbReference>
<dbReference type="EMBL" id="CAWUFR010001043">
    <property type="protein sequence ID" value="CAK6982543.1"/>
    <property type="molecule type" value="Genomic_DNA"/>
</dbReference>
<dbReference type="PANTHER" id="PTHR10331">
    <property type="entry name" value="T COMPLEX PROTEIN 10"/>
    <property type="match status" value="1"/>
</dbReference>